<evidence type="ECO:0000256" key="8">
    <source>
        <dbReference type="ARBA" id="ARBA00048169"/>
    </source>
</evidence>
<evidence type="ECO:0000256" key="7">
    <source>
        <dbReference type="ARBA" id="ARBA00023244"/>
    </source>
</evidence>
<dbReference type="EMBL" id="LTBC01000002">
    <property type="protein sequence ID" value="KYH33142.1"/>
    <property type="molecule type" value="Genomic_DNA"/>
</dbReference>
<dbReference type="NCBIfam" id="TIGR00212">
    <property type="entry name" value="hemC"/>
    <property type="match status" value="1"/>
</dbReference>
<evidence type="ECO:0000256" key="1">
    <source>
        <dbReference type="ARBA" id="ARBA00002869"/>
    </source>
</evidence>
<evidence type="ECO:0000256" key="6">
    <source>
        <dbReference type="ARBA" id="ARBA00022679"/>
    </source>
</evidence>
<dbReference type="PATRIC" id="fig|1122241.3.peg.970"/>
<protein>
    <recommendedName>
        <fullName evidence="9">Porphobilinogen deaminase</fullName>
        <shortName evidence="9">PBG</shortName>
        <ecNumber evidence="9">2.5.1.61</ecNumber>
    </recommendedName>
    <alternativeName>
        <fullName evidence="9">Hydroxymethylbilane synthase</fullName>
        <shortName evidence="9">HMBS</shortName>
    </alternativeName>
    <alternativeName>
        <fullName evidence="9">Pre-uroporphyrinogen synthase</fullName>
    </alternativeName>
</protein>
<keyword evidence="7 9" id="KW-0627">Porphyrin biosynthesis</keyword>
<dbReference type="GO" id="GO:0005737">
    <property type="term" value="C:cytoplasm"/>
    <property type="evidence" value="ECO:0007669"/>
    <property type="project" value="UniProtKB-UniRule"/>
</dbReference>
<accession>A0A151B033</accession>
<dbReference type="SUPFAM" id="SSF54782">
    <property type="entry name" value="Porphobilinogen deaminase (hydroxymethylbilane synthase), C-terminal domain"/>
    <property type="match status" value="1"/>
</dbReference>
<keyword evidence="6 9" id="KW-0808">Transferase</keyword>
<evidence type="ECO:0000256" key="2">
    <source>
        <dbReference type="ARBA" id="ARBA00004735"/>
    </source>
</evidence>
<comment type="subunit">
    <text evidence="5 9">Monomer.</text>
</comment>
<evidence type="ECO:0000256" key="3">
    <source>
        <dbReference type="ARBA" id="ARBA00005173"/>
    </source>
</evidence>
<evidence type="ECO:0000259" key="10">
    <source>
        <dbReference type="Pfam" id="PF01379"/>
    </source>
</evidence>
<dbReference type="PIRSF" id="PIRSF001438">
    <property type="entry name" value="4pyrrol_synth_OHMeBilane_synth"/>
    <property type="match status" value="1"/>
</dbReference>
<feature type="domain" description="Porphobilinogen deaminase C-terminal" evidence="11">
    <location>
        <begin position="224"/>
        <end position="293"/>
    </location>
</feature>
<keyword evidence="13" id="KW-1185">Reference proteome</keyword>
<evidence type="ECO:0000259" key="11">
    <source>
        <dbReference type="Pfam" id="PF03900"/>
    </source>
</evidence>
<comment type="cofactor">
    <cofactor evidence="9">
        <name>dipyrromethane</name>
        <dbReference type="ChEBI" id="CHEBI:60342"/>
    </cofactor>
    <text evidence="9">Binds 1 dipyrromethane group covalently.</text>
</comment>
<dbReference type="FunFam" id="3.30.160.40:FF:000002">
    <property type="entry name" value="Porphobilinogen deaminase"/>
    <property type="match status" value="1"/>
</dbReference>
<dbReference type="FunFam" id="3.40.190.10:FF:000004">
    <property type="entry name" value="Porphobilinogen deaminase"/>
    <property type="match status" value="1"/>
</dbReference>
<comment type="miscellaneous">
    <text evidence="9">The porphobilinogen subunits are added to the dipyrromethane group.</text>
</comment>
<dbReference type="InterPro" id="IPR022418">
    <property type="entry name" value="Porphobilinogen_deaminase_C"/>
</dbReference>
<feature type="domain" description="Porphobilinogen deaminase N-terminal" evidence="10">
    <location>
        <begin position="4"/>
        <end position="211"/>
    </location>
</feature>
<dbReference type="PRINTS" id="PR00151">
    <property type="entry name" value="PORPHBDMNASE"/>
</dbReference>
<sequence length="313" mass="33461">MLEVKVGSRESELARWQARWVIETLEKAWPDLTCRLVTLKTKGDKILDVALARIGDKGLFTKELELALLDGVIDMAVHSMKDMPTSLPEGLIIGAMGQREDPADVLISPAGYTLATLPVKARVGTSSLRRKAQLANVRPDLELVDLRGNVPTRLAKMEREGLEAIVLAAAGVKRLNHGRLLGEPIPYHLCLPAVGQGAIGVEIRAGDEQIAQLVAAINHPPTTAAVRAERAYLRALEGGCQVPIGALATVEGEALVLQGMVASLDGRQVLRDFTSGSTANPEAAGQELARKLLAQGAEAILQEVRLKGGNSHR</sequence>
<gene>
    <name evidence="9 12" type="primary">hemC</name>
    <name evidence="12" type="ORF">MOMUL_09210</name>
</gene>
<dbReference type="RefSeq" id="WP_062282097.1">
    <property type="nucleotide sequence ID" value="NZ_LTBC01000002.1"/>
</dbReference>
<dbReference type="Proteomes" id="UP000075670">
    <property type="component" value="Unassembled WGS sequence"/>
</dbReference>
<organism evidence="12 13">
    <name type="scientific">Moorella mulderi DSM 14980</name>
    <dbReference type="NCBI Taxonomy" id="1122241"/>
    <lineage>
        <taxon>Bacteria</taxon>
        <taxon>Bacillati</taxon>
        <taxon>Bacillota</taxon>
        <taxon>Clostridia</taxon>
        <taxon>Neomoorellales</taxon>
        <taxon>Neomoorellaceae</taxon>
        <taxon>Neomoorella</taxon>
    </lineage>
</organism>
<comment type="catalytic activity">
    <reaction evidence="8 9">
        <text>4 porphobilinogen + H2O = hydroxymethylbilane + 4 NH4(+)</text>
        <dbReference type="Rhea" id="RHEA:13185"/>
        <dbReference type="ChEBI" id="CHEBI:15377"/>
        <dbReference type="ChEBI" id="CHEBI:28938"/>
        <dbReference type="ChEBI" id="CHEBI:57845"/>
        <dbReference type="ChEBI" id="CHEBI:58126"/>
        <dbReference type="EC" id="2.5.1.61"/>
    </reaction>
</comment>
<dbReference type="GO" id="GO:0004418">
    <property type="term" value="F:hydroxymethylbilane synthase activity"/>
    <property type="evidence" value="ECO:0007669"/>
    <property type="project" value="UniProtKB-UniRule"/>
</dbReference>
<comment type="pathway">
    <text evidence="2">Porphyrin-containing compound metabolism; protoporphyrin-IX biosynthesis; coproporphyrinogen-III from 5-aminolevulinate: step 2/4.</text>
</comment>
<dbReference type="EC" id="2.5.1.61" evidence="9"/>
<evidence type="ECO:0000313" key="13">
    <source>
        <dbReference type="Proteomes" id="UP000075670"/>
    </source>
</evidence>
<dbReference type="PANTHER" id="PTHR11557">
    <property type="entry name" value="PORPHOBILINOGEN DEAMINASE"/>
    <property type="match status" value="1"/>
</dbReference>
<evidence type="ECO:0000256" key="4">
    <source>
        <dbReference type="ARBA" id="ARBA00005638"/>
    </source>
</evidence>
<dbReference type="CDD" id="cd13646">
    <property type="entry name" value="PBP2_EcHMBS_like"/>
    <property type="match status" value="1"/>
</dbReference>
<reference evidence="12 13" key="1">
    <citation type="submission" date="2016-02" db="EMBL/GenBank/DDBJ databases">
        <title>Genome sequence of Moorella mulderi DSM 14980.</title>
        <authorList>
            <person name="Poehlein A."/>
            <person name="Daniel R."/>
        </authorList>
    </citation>
    <scope>NUCLEOTIDE SEQUENCE [LARGE SCALE GENOMIC DNA]</scope>
    <source>
        <strain evidence="12 13">DSM 14980</strain>
    </source>
</reference>
<dbReference type="FunFam" id="3.40.190.10:FF:000005">
    <property type="entry name" value="Porphobilinogen deaminase"/>
    <property type="match status" value="1"/>
</dbReference>
<dbReference type="AlphaFoldDB" id="A0A151B033"/>
<comment type="caution">
    <text evidence="12">The sequence shown here is derived from an EMBL/GenBank/DDBJ whole genome shotgun (WGS) entry which is preliminary data.</text>
</comment>
<dbReference type="HAMAP" id="MF_00260">
    <property type="entry name" value="Porphobil_deam"/>
    <property type="match status" value="1"/>
</dbReference>
<dbReference type="InterPro" id="IPR036803">
    <property type="entry name" value="Porphobilinogen_deaminase_C_sf"/>
</dbReference>
<dbReference type="InterPro" id="IPR000860">
    <property type="entry name" value="HemC"/>
</dbReference>
<name>A0A151B033_9FIRM</name>
<dbReference type="PANTHER" id="PTHR11557:SF0">
    <property type="entry name" value="PORPHOBILINOGEN DEAMINASE"/>
    <property type="match status" value="1"/>
</dbReference>
<comment type="similarity">
    <text evidence="4 9">Belongs to the HMBS family.</text>
</comment>
<dbReference type="GO" id="GO:0006782">
    <property type="term" value="P:protoporphyrinogen IX biosynthetic process"/>
    <property type="evidence" value="ECO:0007669"/>
    <property type="project" value="UniProtKB-UniRule"/>
</dbReference>
<dbReference type="Pfam" id="PF03900">
    <property type="entry name" value="Porphobil_deamC"/>
    <property type="match status" value="1"/>
</dbReference>
<proteinExistence type="inferred from homology"/>
<evidence type="ECO:0000313" key="12">
    <source>
        <dbReference type="EMBL" id="KYH33142.1"/>
    </source>
</evidence>
<dbReference type="SUPFAM" id="SSF53850">
    <property type="entry name" value="Periplasmic binding protein-like II"/>
    <property type="match status" value="1"/>
</dbReference>
<dbReference type="Pfam" id="PF01379">
    <property type="entry name" value="Porphobil_deam"/>
    <property type="match status" value="1"/>
</dbReference>
<dbReference type="InterPro" id="IPR022417">
    <property type="entry name" value="Porphobilin_deaminase_N"/>
</dbReference>
<evidence type="ECO:0000256" key="9">
    <source>
        <dbReference type="HAMAP-Rule" id="MF_00260"/>
    </source>
</evidence>
<dbReference type="OrthoDB" id="9810298at2"/>
<feature type="modified residue" description="S-(dipyrrolylmethanemethyl)cysteine" evidence="9">
    <location>
        <position position="240"/>
    </location>
</feature>
<comment type="pathway">
    <text evidence="3">Porphyrin-containing compound metabolism; chlorophyll biosynthesis.</text>
</comment>
<dbReference type="Gene3D" id="3.30.160.40">
    <property type="entry name" value="Porphobilinogen deaminase, C-terminal domain"/>
    <property type="match status" value="1"/>
</dbReference>
<comment type="function">
    <text evidence="1 9">Tetrapolymerization of the monopyrrole PBG into the hydroxymethylbilane pre-uroporphyrinogen in several discrete steps.</text>
</comment>
<evidence type="ECO:0000256" key="5">
    <source>
        <dbReference type="ARBA" id="ARBA00011245"/>
    </source>
</evidence>
<dbReference type="Gene3D" id="3.40.190.10">
    <property type="entry name" value="Periplasmic binding protein-like II"/>
    <property type="match status" value="2"/>
</dbReference>